<dbReference type="PANTHER" id="PTHR43581">
    <property type="entry name" value="ATP/GTP PHOSPHATASE"/>
    <property type="match status" value="1"/>
</dbReference>
<evidence type="ECO:0000313" key="4">
    <source>
        <dbReference type="Proteomes" id="UP000325295"/>
    </source>
</evidence>
<dbReference type="OrthoDB" id="2328944at2"/>
<organism evidence="3 4">
    <name type="scientific">Paucilactobacillus nenjiangensis</name>
    <dbReference type="NCBI Taxonomy" id="1296540"/>
    <lineage>
        <taxon>Bacteria</taxon>
        <taxon>Bacillati</taxon>
        <taxon>Bacillota</taxon>
        <taxon>Bacilli</taxon>
        <taxon>Lactobacillales</taxon>
        <taxon>Lactobacillaceae</taxon>
        <taxon>Paucilactobacillus</taxon>
    </lineage>
</organism>
<dbReference type="SUPFAM" id="SSF52540">
    <property type="entry name" value="P-loop containing nucleoside triphosphate hydrolases"/>
    <property type="match status" value="1"/>
</dbReference>
<dbReference type="Gene3D" id="3.40.50.300">
    <property type="entry name" value="P-loop containing nucleotide triphosphate hydrolases"/>
    <property type="match status" value="1"/>
</dbReference>
<evidence type="ECO:0000313" key="3">
    <source>
        <dbReference type="EMBL" id="QER66605.1"/>
    </source>
</evidence>
<dbReference type="InterPro" id="IPR034139">
    <property type="entry name" value="TOPRIM_OLD"/>
</dbReference>
<evidence type="ECO:0000259" key="1">
    <source>
        <dbReference type="Pfam" id="PF13175"/>
    </source>
</evidence>
<name>A0A5P1WZM9_9LACO</name>
<dbReference type="GO" id="GO:0005524">
    <property type="term" value="F:ATP binding"/>
    <property type="evidence" value="ECO:0007669"/>
    <property type="project" value="UniProtKB-KW"/>
</dbReference>
<evidence type="ECO:0000259" key="2">
    <source>
        <dbReference type="Pfam" id="PF20469"/>
    </source>
</evidence>
<feature type="domain" description="OLD protein-like TOPRIM" evidence="2">
    <location>
        <begin position="398"/>
        <end position="466"/>
    </location>
</feature>
<proteinExistence type="predicted"/>
<gene>
    <name evidence="3" type="ORF">F0161_01100</name>
</gene>
<reference evidence="3 4" key="1">
    <citation type="submission" date="2019-09" db="EMBL/GenBank/DDBJ databases">
        <title>Complete Genome Sequence of Lactobacillus nenjiangensis SH-Y15, isolated from sauerkraut.</title>
        <authorList>
            <person name="Yang H."/>
        </authorList>
    </citation>
    <scope>NUCLEOTIDE SEQUENCE [LARGE SCALE GENOMIC DNA]</scope>
    <source>
        <strain evidence="3 4">SH-Y15</strain>
    </source>
</reference>
<feature type="domain" description="Endonuclease GajA/Old nuclease/RecF-like AAA" evidence="1">
    <location>
        <begin position="25"/>
        <end position="358"/>
    </location>
</feature>
<keyword evidence="3" id="KW-0067">ATP-binding</keyword>
<dbReference type="InterPro" id="IPR027417">
    <property type="entry name" value="P-loop_NTPase"/>
</dbReference>
<dbReference type="Pfam" id="PF20469">
    <property type="entry name" value="OLD-like_TOPRIM"/>
    <property type="match status" value="1"/>
</dbReference>
<dbReference type="CDD" id="cd00267">
    <property type="entry name" value="ABC_ATPase"/>
    <property type="match status" value="1"/>
</dbReference>
<dbReference type="AlphaFoldDB" id="A0A5P1WZM9"/>
<protein>
    <submittedName>
        <fullName evidence="3">ATP-binding protein</fullName>
    </submittedName>
</protein>
<keyword evidence="3" id="KW-0547">Nucleotide-binding</keyword>
<dbReference type="EMBL" id="CP043939">
    <property type="protein sequence ID" value="QER66605.1"/>
    <property type="molecule type" value="Genomic_DNA"/>
</dbReference>
<dbReference type="InterPro" id="IPR051396">
    <property type="entry name" value="Bact_Antivir_Def_Nuclease"/>
</dbReference>
<dbReference type="KEGG" id="lnn:F0161_01100"/>
<keyword evidence="4" id="KW-1185">Reference proteome</keyword>
<dbReference type="InterPro" id="IPR041685">
    <property type="entry name" value="AAA_GajA/Old/RecF-like"/>
</dbReference>
<dbReference type="Proteomes" id="UP000325295">
    <property type="component" value="Chromosome"/>
</dbReference>
<dbReference type="Pfam" id="PF13175">
    <property type="entry name" value="AAA_15"/>
    <property type="match status" value="1"/>
</dbReference>
<accession>A0A5P1WZM9</accession>
<sequence>MTKKRPYIKTGGIFGDIFLKEFTNMRIQKFTVSNYRSILGAKNITMGEYTVLVGKNNEGKSNLIRALNLAMGNMKDIALQNLSPTKDGWNTARIRFSSNAYSYDLDFPKNHDSKKKGVTKIQLHFELSSTDISDFHECLNLRTNNSLTLIFSYDDNNILNIQVAKRGGKNWQSKILNIIKFVSRNINFTYVPAVRTADTFQNIINSELRLAINKTIHDEEYKDLTDKLFKLEQNAVNDIADSITPKLAEWLPKVSDVRIAINNISPYRRPYFSYRNSNLYITSSGTETLLENKGDGVQSLFALALLAKNNEESQDSILAIDEPEAHLHPEAIHRLQKTITDLSSKSQVIVATHNPIFVNKNDESSNVIVNNGSVRKAKTIKEIRDILGVEVEDNLINAKSVLMVEGVSDQKFIYTFIKLFGSQALKNKFNSGQIPIIPAHGVKRIKAKVQIFQNIMVNYFIVVDHDQPASQVIKSLLDKQELAPNQFSYIPKKEFQTEVELEDLYSNEFISLTCHDFLNIDIKAKLDNCNRKIKWSKKMSNILPEVGKEFDQHTEDAIKTKLAESLCVSPNPEKCLSDNGKEFVHTLINQISTFFI</sequence>
<dbReference type="PANTHER" id="PTHR43581:SF4">
    <property type="entry name" value="ATP_GTP PHOSPHATASE"/>
    <property type="match status" value="1"/>
</dbReference>